<name>A0A8H4V954_9HYPO</name>
<keyword evidence="3" id="KW-1185">Reference proteome</keyword>
<accession>A0A8H4V954</accession>
<dbReference type="AlphaFoldDB" id="A0A8H4V954"/>
<dbReference type="Proteomes" id="UP000557566">
    <property type="component" value="Unassembled WGS sequence"/>
</dbReference>
<evidence type="ECO:0000313" key="2">
    <source>
        <dbReference type="EMBL" id="KAF4512523.1"/>
    </source>
</evidence>
<proteinExistence type="predicted"/>
<evidence type="ECO:0000313" key="3">
    <source>
        <dbReference type="Proteomes" id="UP000557566"/>
    </source>
</evidence>
<reference evidence="2 3" key="1">
    <citation type="journal article" date="2020" name="Genome Biol. Evol.">
        <title>A new high-quality draft genome assembly of the Chinese cordyceps Ophiocordyceps sinensis.</title>
        <authorList>
            <person name="Shu R."/>
            <person name="Zhang J."/>
            <person name="Meng Q."/>
            <person name="Zhang H."/>
            <person name="Zhou G."/>
            <person name="Li M."/>
            <person name="Wu P."/>
            <person name="Zhao Y."/>
            <person name="Chen C."/>
            <person name="Qin Q."/>
        </authorList>
    </citation>
    <scope>NUCLEOTIDE SEQUENCE [LARGE SCALE GENOMIC DNA]</scope>
    <source>
        <strain evidence="2 3">IOZ07</strain>
    </source>
</reference>
<organism evidence="2 3">
    <name type="scientific">Ophiocordyceps sinensis</name>
    <dbReference type="NCBI Taxonomy" id="72228"/>
    <lineage>
        <taxon>Eukaryota</taxon>
        <taxon>Fungi</taxon>
        <taxon>Dikarya</taxon>
        <taxon>Ascomycota</taxon>
        <taxon>Pezizomycotina</taxon>
        <taxon>Sordariomycetes</taxon>
        <taxon>Hypocreomycetidae</taxon>
        <taxon>Hypocreales</taxon>
        <taxon>Ophiocordycipitaceae</taxon>
        <taxon>Ophiocordyceps</taxon>
    </lineage>
</organism>
<feature type="compositionally biased region" description="Low complexity" evidence="1">
    <location>
        <begin position="111"/>
        <end position="131"/>
    </location>
</feature>
<feature type="region of interest" description="Disordered" evidence="1">
    <location>
        <begin position="73"/>
        <end position="137"/>
    </location>
</feature>
<dbReference type="OrthoDB" id="5357075at2759"/>
<comment type="caution">
    <text evidence="2">The sequence shown here is derived from an EMBL/GenBank/DDBJ whole genome shotgun (WGS) entry which is preliminary data.</text>
</comment>
<sequence length="318" mass="35563">MLRRLYFVHTWQTEKDTLVSSLSTSAAGISHEESLEQMLSLHANMQPNAQQVHDDLASLFSRSLTFNPELCASAPKEAPRQEPSTSPSPPPQPMVYSISQHYHHSAHAVKPPAQQAEAPAPQRPSSEPPQSNMTPPETVLRHYGIDAVTLTPSQLQLFRIADEPQKLRLIELWSICPPNRGEDIPALAWSSATLEQEEHLACMRFERQQQSQVMSLDGTHVQTADGRWCNPDSEPYVVSGYQELMRRENERNAAGNRSTDIYSHFGTSVGGPSYTPATDPVYLGPDVTRQQQHMDMATQYGTFEHLRSAAEFDAMDVM</sequence>
<protein>
    <submittedName>
        <fullName evidence="2">Uncharacterized protein</fullName>
    </submittedName>
</protein>
<gene>
    <name evidence="2" type="ORF">G6O67_001652</name>
</gene>
<dbReference type="EMBL" id="JAAVMX010000002">
    <property type="protein sequence ID" value="KAF4512523.1"/>
    <property type="molecule type" value="Genomic_DNA"/>
</dbReference>
<evidence type="ECO:0000256" key="1">
    <source>
        <dbReference type="SAM" id="MobiDB-lite"/>
    </source>
</evidence>